<proteinExistence type="predicted"/>
<feature type="transmembrane region" description="Helical" evidence="2">
    <location>
        <begin position="124"/>
        <end position="140"/>
    </location>
</feature>
<keyword evidence="2" id="KW-0472">Membrane</keyword>
<name>A0A1A9BGW6_9ACTN</name>
<sequence>MTPPDRSTPDGDRVALAWLGQPVTVLALIVLVLNDHVLKAARPGPVTGKLSDVAGLVLAPPLVAVLVTLVVPRLGARTAAGLALGSVGIGFAVVKTSGYAATAASQLWSAVSGPSVVRADRTDLLALPALAMAVWGWRRARRDPVGRRGARLVRVLVLLPAATLAVAATSMIGHRDAVDAAVVDGRLVAGIGKSQDAGADPPWQWRISDDAGATWRDPAPAEEETLRAGSERTDRRACLPAAAQRCYRWLPGRIRVEESDDAGRTWRLSWQVTEDQRELLRARYPEAGPAGERIAGQDLAVLGVPGGRHVVLVANGRDGFALRDPDGEWRRIGFADDREEGPPPLGVISPGDRHHDPLRAALLALALGGLVLVVAGARAARTSGYGVVLPLVQVVVLFHAAVFLLVVWNVDDLILFPLAAGCALLLFGGGLLALIPPAARGVPGRWTGEAMLAATLTVVLAGVPLTGWLYGRPVHASTALALAGSALVPGLLLGWRAARLVAPWRPPVAPPWPPLPPDPPYPLPPPAGGPGHMPTD</sequence>
<feature type="transmembrane region" description="Helical" evidence="2">
    <location>
        <begin position="387"/>
        <end position="408"/>
    </location>
</feature>
<protein>
    <submittedName>
        <fullName evidence="3">Uncharacterized protein</fullName>
    </submittedName>
</protein>
<dbReference type="Gene3D" id="2.120.10.10">
    <property type="match status" value="1"/>
</dbReference>
<dbReference type="Proteomes" id="UP000199558">
    <property type="component" value="Unassembled WGS sequence"/>
</dbReference>
<evidence type="ECO:0000313" key="3">
    <source>
        <dbReference type="EMBL" id="SBT68760.1"/>
    </source>
</evidence>
<accession>A0A1A9BGW6</accession>
<feature type="transmembrane region" description="Helical" evidence="2">
    <location>
        <begin position="450"/>
        <end position="470"/>
    </location>
</feature>
<feature type="transmembrane region" description="Helical" evidence="2">
    <location>
        <begin position="152"/>
        <end position="172"/>
    </location>
</feature>
<feature type="transmembrane region" description="Helical" evidence="2">
    <location>
        <begin position="14"/>
        <end position="33"/>
    </location>
</feature>
<dbReference type="STRING" id="946078.GA0070622_5871"/>
<dbReference type="InterPro" id="IPR036278">
    <property type="entry name" value="Sialidase_sf"/>
</dbReference>
<keyword evidence="4" id="KW-1185">Reference proteome</keyword>
<feature type="transmembrane region" description="Helical" evidence="2">
    <location>
        <begin position="83"/>
        <end position="104"/>
    </location>
</feature>
<evidence type="ECO:0000256" key="1">
    <source>
        <dbReference type="SAM" id="MobiDB-lite"/>
    </source>
</evidence>
<feature type="transmembrane region" description="Helical" evidence="2">
    <location>
        <begin position="53"/>
        <end position="71"/>
    </location>
</feature>
<organism evidence="3 4">
    <name type="scientific">Micromonospora sediminicola</name>
    <dbReference type="NCBI Taxonomy" id="946078"/>
    <lineage>
        <taxon>Bacteria</taxon>
        <taxon>Bacillati</taxon>
        <taxon>Actinomycetota</taxon>
        <taxon>Actinomycetes</taxon>
        <taxon>Micromonosporales</taxon>
        <taxon>Micromonosporaceae</taxon>
        <taxon>Micromonospora</taxon>
    </lineage>
</organism>
<evidence type="ECO:0000256" key="2">
    <source>
        <dbReference type="SAM" id="Phobius"/>
    </source>
</evidence>
<dbReference type="RefSeq" id="WP_091582087.1">
    <property type="nucleotide sequence ID" value="NZ_FLRH01000004.1"/>
</dbReference>
<feature type="transmembrane region" description="Helical" evidence="2">
    <location>
        <begin position="360"/>
        <end position="380"/>
    </location>
</feature>
<keyword evidence="2" id="KW-1133">Transmembrane helix</keyword>
<dbReference type="OrthoDB" id="3524974at2"/>
<feature type="region of interest" description="Disordered" evidence="1">
    <location>
        <begin position="513"/>
        <end position="536"/>
    </location>
</feature>
<dbReference type="AlphaFoldDB" id="A0A1A9BGW6"/>
<reference evidence="4" key="1">
    <citation type="submission" date="2016-06" db="EMBL/GenBank/DDBJ databases">
        <authorList>
            <person name="Varghese N."/>
            <person name="Submissions Spin"/>
        </authorList>
    </citation>
    <scope>NUCLEOTIDE SEQUENCE [LARGE SCALE GENOMIC DNA]</scope>
    <source>
        <strain evidence="4">DSM 45794</strain>
    </source>
</reference>
<feature type="compositionally biased region" description="Pro residues" evidence="1">
    <location>
        <begin position="513"/>
        <end position="528"/>
    </location>
</feature>
<evidence type="ECO:0000313" key="4">
    <source>
        <dbReference type="Proteomes" id="UP000199558"/>
    </source>
</evidence>
<gene>
    <name evidence="3" type="ORF">GA0070622_5871</name>
</gene>
<feature type="transmembrane region" description="Helical" evidence="2">
    <location>
        <begin position="476"/>
        <end position="495"/>
    </location>
</feature>
<feature type="transmembrane region" description="Helical" evidence="2">
    <location>
        <begin position="414"/>
        <end position="438"/>
    </location>
</feature>
<dbReference type="EMBL" id="FLRH01000004">
    <property type="protein sequence ID" value="SBT68760.1"/>
    <property type="molecule type" value="Genomic_DNA"/>
</dbReference>
<keyword evidence="2" id="KW-0812">Transmembrane</keyword>
<dbReference type="SUPFAM" id="SSF50939">
    <property type="entry name" value="Sialidases"/>
    <property type="match status" value="1"/>
</dbReference>